<dbReference type="SUPFAM" id="SSF141986">
    <property type="entry name" value="LD-carboxypeptidase A C-terminal domain-like"/>
    <property type="match status" value="1"/>
</dbReference>
<dbReference type="InterPro" id="IPR003507">
    <property type="entry name" value="S66_fam"/>
</dbReference>
<evidence type="ECO:0000259" key="8">
    <source>
        <dbReference type="Pfam" id="PF17676"/>
    </source>
</evidence>
<name>A0A9D1RHY3_9BACT</name>
<keyword evidence="3" id="KW-0645">Protease</keyword>
<reference evidence="9" key="2">
    <citation type="submission" date="2021-04" db="EMBL/GenBank/DDBJ databases">
        <authorList>
            <person name="Gilroy R."/>
        </authorList>
    </citation>
    <scope>NUCLEOTIDE SEQUENCE</scope>
    <source>
        <strain evidence="9">Gambia16-930</strain>
    </source>
</reference>
<evidence type="ECO:0000256" key="6">
    <source>
        <dbReference type="PIRSR" id="PIRSR028757-1"/>
    </source>
</evidence>
<feature type="domain" description="LD-carboxypeptidase C-terminal" evidence="8">
    <location>
        <begin position="169"/>
        <end position="286"/>
    </location>
</feature>
<organism evidence="9 10">
    <name type="scientific">Candidatus Onthomorpha intestinigallinarum</name>
    <dbReference type="NCBI Taxonomy" id="2840880"/>
    <lineage>
        <taxon>Bacteria</taxon>
        <taxon>Pseudomonadati</taxon>
        <taxon>Bacteroidota</taxon>
        <taxon>Bacteroidia</taxon>
        <taxon>Bacteroidales</taxon>
        <taxon>Candidatus Onthomorpha</taxon>
    </lineage>
</organism>
<evidence type="ECO:0000256" key="2">
    <source>
        <dbReference type="ARBA" id="ARBA00022645"/>
    </source>
</evidence>
<proteinExistence type="inferred from homology"/>
<protein>
    <submittedName>
        <fullName evidence="9">LD-carboxypeptidase</fullName>
    </submittedName>
</protein>
<evidence type="ECO:0000259" key="7">
    <source>
        <dbReference type="Pfam" id="PF02016"/>
    </source>
</evidence>
<feature type="active site" description="Nucleophile" evidence="6">
    <location>
        <position position="105"/>
    </location>
</feature>
<dbReference type="Gene3D" id="3.50.30.60">
    <property type="entry name" value="LD-carboxypeptidase A C-terminal domain-like"/>
    <property type="match status" value="1"/>
</dbReference>
<dbReference type="GO" id="GO:0004180">
    <property type="term" value="F:carboxypeptidase activity"/>
    <property type="evidence" value="ECO:0007669"/>
    <property type="project" value="UniProtKB-KW"/>
</dbReference>
<evidence type="ECO:0000313" key="9">
    <source>
        <dbReference type="EMBL" id="HIW86962.1"/>
    </source>
</evidence>
<dbReference type="InterPro" id="IPR027461">
    <property type="entry name" value="Carboxypeptidase_A_C_sf"/>
</dbReference>
<dbReference type="InterPro" id="IPR040449">
    <property type="entry name" value="Peptidase_S66_N"/>
</dbReference>
<feature type="active site" description="Charge relay system" evidence="6">
    <location>
        <position position="200"/>
    </location>
</feature>
<keyword evidence="4" id="KW-0378">Hydrolase</keyword>
<sequence>MFLKPGDTVAIISSARKISHQEIDCAVRFLSSKGLTVKVGKTIDSQYNQFAGDDCLRAEDLQWAISDKDIKAVFFARGGYGSVRIVDKVDFTPLVSNPKLFIGYSDVCVFLNHLYFRYNLPSVHGIMPVNINDETLNSEAVYSLENAIFGKGIRYVWKNKGRIADCSVKGTVIGGNLSILYSLLGSESFGSTDDKILFIEDLDEYLYHIDRMMQALKRAGKLSKLKALLIGSMTQMHDNTVPFGRNALQIIEEAVKEYGYPVISDFKAGHIEGENHAIIIGKEASIDIRGENISLCQQ</sequence>
<evidence type="ECO:0000256" key="4">
    <source>
        <dbReference type="ARBA" id="ARBA00022801"/>
    </source>
</evidence>
<accession>A0A9D1RHY3</accession>
<dbReference type="EMBL" id="DXGG01000059">
    <property type="protein sequence ID" value="HIW86962.1"/>
    <property type="molecule type" value="Genomic_DNA"/>
</dbReference>
<evidence type="ECO:0000256" key="1">
    <source>
        <dbReference type="ARBA" id="ARBA00010233"/>
    </source>
</evidence>
<dbReference type="CDD" id="cd07025">
    <property type="entry name" value="Peptidase_S66"/>
    <property type="match status" value="1"/>
</dbReference>
<dbReference type="GO" id="GO:0006508">
    <property type="term" value="P:proteolysis"/>
    <property type="evidence" value="ECO:0007669"/>
    <property type="project" value="UniProtKB-KW"/>
</dbReference>
<dbReference type="InterPro" id="IPR040921">
    <property type="entry name" value="Peptidase_S66C"/>
</dbReference>
<evidence type="ECO:0000256" key="5">
    <source>
        <dbReference type="ARBA" id="ARBA00022825"/>
    </source>
</evidence>
<comment type="similarity">
    <text evidence="1">Belongs to the peptidase S66 family.</text>
</comment>
<dbReference type="Gene3D" id="3.40.50.10740">
    <property type="entry name" value="Class I glutamine amidotransferase-like"/>
    <property type="match status" value="1"/>
</dbReference>
<dbReference type="Pfam" id="PF02016">
    <property type="entry name" value="Peptidase_S66"/>
    <property type="match status" value="1"/>
</dbReference>
<dbReference type="GO" id="GO:0008236">
    <property type="term" value="F:serine-type peptidase activity"/>
    <property type="evidence" value="ECO:0007669"/>
    <property type="project" value="UniProtKB-KW"/>
</dbReference>
<dbReference type="Pfam" id="PF17676">
    <property type="entry name" value="Peptidase_S66C"/>
    <property type="match status" value="1"/>
</dbReference>
<keyword evidence="5" id="KW-0720">Serine protease</keyword>
<dbReference type="Proteomes" id="UP000824267">
    <property type="component" value="Unassembled WGS sequence"/>
</dbReference>
<dbReference type="SUPFAM" id="SSF52317">
    <property type="entry name" value="Class I glutamine amidotransferase-like"/>
    <property type="match status" value="1"/>
</dbReference>
<reference evidence="9" key="1">
    <citation type="journal article" date="2021" name="PeerJ">
        <title>Extensive microbial diversity within the chicken gut microbiome revealed by metagenomics and culture.</title>
        <authorList>
            <person name="Gilroy R."/>
            <person name="Ravi A."/>
            <person name="Getino M."/>
            <person name="Pursley I."/>
            <person name="Horton D.L."/>
            <person name="Alikhan N.F."/>
            <person name="Baker D."/>
            <person name="Gharbi K."/>
            <person name="Hall N."/>
            <person name="Watson M."/>
            <person name="Adriaenssens E.M."/>
            <person name="Foster-Nyarko E."/>
            <person name="Jarju S."/>
            <person name="Secka A."/>
            <person name="Antonio M."/>
            <person name="Oren A."/>
            <person name="Chaudhuri R.R."/>
            <person name="La Ragione R."/>
            <person name="Hildebrand F."/>
            <person name="Pallen M.J."/>
        </authorList>
    </citation>
    <scope>NUCLEOTIDE SEQUENCE</scope>
    <source>
        <strain evidence="9">Gambia16-930</strain>
    </source>
</reference>
<dbReference type="InterPro" id="IPR029062">
    <property type="entry name" value="Class_I_gatase-like"/>
</dbReference>
<keyword evidence="2" id="KW-0121">Carboxypeptidase</keyword>
<dbReference type="InterPro" id="IPR027478">
    <property type="entry name" value="LdcA_N"/>
</dbReference>
<gene>
    <name evidence="9" type="ORF">IAC47_01630</name>
</gene>
<feature type="domain" description="LD-carboxypeptidase N-terminal" evidence="7">
    <location>
        <begin position="9"/>
        <end position="125"/>
    </location>
</feature>
<dbReference type="PIRSF" id="PIRSF028757">
    <property type="entry name" value="LD-carboxypeptidase"/>
    <property type="match status" value="1"/>
</dbReference>
<dbReference type="PANTHER" id="PTHR30237:SF2">
    <property type="entry name" value="MUREIN TETRAPEPTIDE CARBOXYPEPTIDASE"/>
    <property type="match status" value="1"/>
</dbReference>
<dbReference type="PANTHER" id="PTHR30237">
    <property type="entry name" value="MURAMOYLTETRAPEPTIDE CARBOXYPEPTIDASE"/>
    <property type="match status" value="1"/>
</dbReference>
<dbReference type="AlphaFoldDB" id="A0A9D1RHY3"/>
<feature type="active site" description="Charge relay system" evidence="6">
    <location>
        <position position="270"/>
    </location>
</feature>
<comment type="caution">
    <text evidence="9">The sequence shown here is derived from an EMBL/GenBank/DDBJ whole genome shotgun (WGS) entry which is preliminary data.</text>
</comment>
<evidence type="ECO:0000313" key="10">
    <source>
        <dbReference type="Proteomes" id="UP000824267"/>
    </source>
</evidence>
<evidence type="ECO:0000256" key="3">
    <source>
        <dbReference type="ARBA" id="ARBA00022670"/>
    </source>
</evidence>